<keyword evidence="5" id="KW-1015">Disulfide bond</keyword>
<dbReference type="SMART" id="SM00645">
    <property type="entry name" value="Pept_C1"/>
    <property type="match status" value="1"/>
</dbReference>
<comment type="caution">
    <text evidence="8">The sequence shown here is derived from an EMBL/GenBank/DDBJ whole genome shotgun (WGS) entry which is preliminary data.</text>
</comment>
<evidence type="ECO:0000256" key="2">
    <source>
        <dbReference type="ARBA" id="ARBA00022670"/>
    </source>
</evidence>
<dbReference type="SUPFAM" id="SSF54001">
    <property type="entry name" value="Cysteine proteinases"/>
    <property type="match status" value="1"/>
</dbReference>
<dbReference type="InterPro" id="IPR038765">
    <property type="entry name" value="Papain-like_cys_pep_sf"/>
</dbReference>
<feature type="chain" id="PRO_5025341796" evidence="6">
    <location>
        <begin position="17"/>
        <end position="194"/>
    </location>
</feature>
<dbReference type="InterPro" id="IPR013128">
    <property type="entry name" value="Peptidase_C1A"/>
</dbReference>
<dbReference type="AlphaFoldDB" id="A0A6A2ZJV1"/>
<dbReference type="PANTHER" id="PTHR12411">
    <property type="entry name" value="CYSTEINE PROTEASE FAMILY C1-RELATED"/>
    <property type="match status" value="1"/>
</dbReference>
<evidence type="ECO:0000256" key="1">
    <source>
        <dbReference type="ARBA" id="ARBA00008455"/>
    </source>
</evidence>
<reference evidence="8" key="1">
    <citation type="submission" date="2019-09" db="EMBL/GenBank/DDBJ databases">
        <title>Draft genome information of white flower Hibiscus syriacus.</title>
        <authorList>
            <person name="Kim Y.-M."/>
        </authorList>
    </citation>
    <scope>NUCLEOTIDE SEQUENCE [LARGE SCALE GENOMIC DNA]</scope>
    <source>
        <strain evidence="8">YM2019G1</strain>
    </source>
</reference>
<dbReference type="GO" id="GO:0008234">
    <property type="term" value="F:cysteine-type peptidase activity"/>
    <property type="evidence" value="ECO:0007669"/>
    <property type="project" value="UniProtKB-KW"/>
</dbReference>
<dbReference type="InterPro" id="IPR000668">
    <property type="entry name" value="Peptidase_C1A_C"/>
</dbReference>
<keyword evidence="3" id="KW-0378">Hydrolase</keyword>
<dbReference type="GO" id="GO:0006508">
    <property type="term" value="P:proteolysis"/>
    <property type="evidence" value="ECO:0007669"/>
    <property type="project" value="UniProtKB-KW"/>
</dbReference>
<feature type="domain" description="Peptidase C1A papain C-terminal" evidence="7">
    <location>
        <begin position="29"/>
        <end position="194"/>
    </location>
</feature>
<comment type="similarity">
    <text evidence="1">Belongs to the peptidase C1 family.</text>
</comment>
<dbReference type="EMBL" id="VEPZ02001143">
    <property type="protein sequence ID" value="KAE8691846.1"/>
    <property type="molecule type" value="Genomic_DNA"/>
</dbReference>
<keyword evidence="9" id="KW-1185">Reference proteome</keyword>
<name>A0A6A2ZJV1_HIBSY</name>
<feature type="signal peptide" evidence="6">
    <location>
        <begin position="1"/>
        <end position="16"/>
    </location>
</feature>
<proteinExistence type="inferred from homology"/>
<evidence type="ECO:0000256" key="6">
    <source>
        <dbReference type="SAM" id="SignalP"/>
    </source>
</evidence>
<sequence>MSSIHVLLYFTFGTLASLVISRAIHETAIAEKHEQWMADYGCCRAFSAVAAIEGIVKIKTDELISLSEQQLVDCSTNGGNQGCYGGWMISAFDYITQNQGITTEESYPYEAMQETCDLEKQMTKAATISDYQMVPKNDEEALLKAVANQPVSVSRDGSGQNSKFYNGGVFTGECSSRLTHAVTIVGYGTDEEGL</sequence>
<evidence type="ECO:0000256" key="3">
    <source>
        <dbReference type="ARBA" id="ARBA00022801"/>
    </source>
</evidence>
<dbReference type="Pfam" id="PF00112">
    <property type="entry name" value="Peptidase_C1"/>
    <property type="match status" value="1"/>
</dbReference>
<keyword evidence="6" id="KW-0732">Signal</keyword>
<protein>
    <submittedName>
        <fullName evidence="8">Vignain</fullName>
    </submittedName>
</protein>
<organism evidence="8 9">
    <name type="scientific">Hibiscus syriacus</name>
    <name type="common">Rose of Sharon</name>
    <dbReference type="NCBI Taxonomy" id="106335"/>
    <lineage>
        <taxon>Eukaryota</taxon>
        <taxon>Viridiplantae</taxon>
        <taxon>Streptophyta</taxon>
        <taxon>Embryophyta</taxon>
        <taxon>Tracheophyta</taxon>
        <taxon>Spermatophyta</taxon>
        <taxon>Magnoliopsida</taxon>
        <taxon>eudicotyledons</taxon>
        <taxon>Gunneridae</taxon>
        <taxon>Pentapetalae</taxon>
        <taxon>rosids</taxon>
        <taxon>malvids</taxon>
        <taxon>Malvales</taxon>
        <taxon>Malvaceae</taxon>
        <taxon>Malvoideae</taxon>
        <taxon>Hibiscus</taxon>
    </lineage>
</organism>
<keyword evidence="2" id="KW-0645">Protease</keyword>
<evidence type="ECO:0000256" key="4">
    <source>
        <dbReference type="ARBA" id="ARBA00022807"/>
    </source>
</evidence>
<evidence type="ECO:0000313" key="9">
    <source>
        <dbReference type="Proteomes" id="UP000436088"/>
    </source>
</evidence>
<evidence type="ECO:0000259" key="7">
    <source>
        <dbReference type="SMART" id="SM00645"/>
    </source>
</evidence>
<dbReference type="InterPro" id="IPR025660">
    <property type="entry name" value="Pept_his_AS"/>
</dbReference>
<keyword evidence="4" id="KW-0788">Thiol protease</keyword>
<dbReference type="PROSITE" id="PS00639">
    <property type="entry name" value="THIOL_PROTEASE_HIS"/>
    <property type="match status" value="1"/>
</dbReference>
<accession>A0A6A2ZJV1</accession>
<gene>
    <name evidence="8" type="ORF">F3Y22_tig00110865pilonHSYRG00095</name>
</gene>
<dbReference type="Gene3D" id="3.90.70.10">
    <property type="entry name" value="Cysteine proteinases"/>
    <property type="match status" value="1"/>
</dbReference>
<evidence type="ECO:0000256" key="5">
    <source>
        <dbReference type="ARBA" id="ARBA00023157"/>
    </source>
</evidence>
<dbReference type="CDD" id="cd02248">
    <property type="entry name" value="Peptidase_C1A"/>
    <property type="match status" value="1"/>
</dbReference>
<evidence type="ECO:0000313" key="8">
    <source>
        <dbReference type="EMBL" id="KAE8691846.1"/>
    </source>
</evidence>
<dbReference type="Proteomes" id="UP000436088">
    <property type="component" value="Unassembled WGS sequence"/>
</dbReference>
<dbReference type="InterPro" id="IPR039417">
    <property type="entry name" value="Peptidase_C1A_papain-like"/>
</dbReference>